<proteinExistence type="predicted"/>
<dbReference type="EMBL" id="JAEKNN010000066">
    <property type="protein sequence ID" value="MBJ7610576.1"/>
    <property type="molecule type" value="Genomic_DNA"/>
</dbReference>
<sequence>MRRLEGNLDRLGDAMRELGARLSVEGLSDAEAALLPVKLDAHTLSRLEISTWRTDAGNMDVLVDMPARDGRRLSYEDLTGGAQQIQSANLSIRVAGLADIIASKQWANRPKDRRALPELYKLAASLEPGPTGGPNA</sequence>
<evidence type="ECO:0000313" key="2">
    <source>
        <dbReference type="Proteomes" id="UP000614410"/>
    </source>
</evidence>
<name>A0A934KKJ6_9BACT</name>
<reference evidence="1 2" key="1">
    <citation type="submission" date="2020-10" db="EMBL/GenBank/DDBJ databases">
        <title>Ca. Dormibacterota MAGs.</title>
        <authorList>
            <person name="Montgomery K."/>
        </authorList>
    </citation>
    <scope>NUCLEOTIDE SEQUENCE [LARGE SCALE GENOMIC DNA]</scope>
    <source>
        <strain evidence="1">Mitchell_Peninsula_5</strain>
    </source>
</reference>
<comment type="caution">
    <text evidence="1">The sequence shown here is derived from an EMBL/GenBank/DDBJ whole genome shotgun (WGS) entry which is preliminary data.</text>
</comment>
<accession>A0A934KKJ6</accession>
<dbReference type="AlphaFoldDB" id="A0A934KKJ6"/>
<gene>
    <name evidence="1" type="ORF">JF887_14305</name>
</gene>
<dbReference type="Proteomes" id="UP000614410">
    <property type="component" value="Unassembled WGS sequence"/>
</dbReference>
<protein>
    <submittedName>
        <fullName evidence="1">Uncharacterized protein</fullName>
    </submittedName>
</protein>
<organism evidence="1 2">
    <name type="scientific">Candidatus Amunia macphersoniae</name>
    <dbReference type="NCBI Taxonomy" id="3127014"/>
    <lineage>
        <taxon>Bacteria</taxon>
        <taxon>Bacillati</taxon>
        <taxon>Candidatus Dormiibacterota</taxon>
        <taxon>Candidatus Dormibacteria</taxon>
        <taxon>Candidatus Aeolococcales</taxon>
        <taxon>Candidatus Aeolococcaceae</taxon>
        <taxon>Candidatus Amunia</taxon>
    </lineage>
</organism>
<evidence type="ECO:0000313" key="1">
    <source>
        <dbReference type="EMBL" id="MBJ7610576.1"/>
    </source>
</evidence>